<keyword evidence="3" id="KW-1185">Reference proteome</keyword>
<reference evidence="2 3" key="1">
    <citation type="submission" date="2018-11" db="EMBL/GenBank/DDBJ databases">
        <authorList>
            <consortium name="Pathogen Informatics"/>
        </authorList>
    </citation>
    <scope>NUCLEOTIDE SEQUENCE [LARGE SCALE GENOMIC DNA]</scope>
</reference>
<evidence type="ECO:0000313" key="3">
    <source>
        <dbReference type="Proteomes" id="UP000281553"/>
    </source>
</evidence>
<dbReference type="Proteomes" id="UP000281553">
    <property type="component" value="Unassembled WGS sequence"/>
</dbReference>
<evidence type="ECO:0000256" key="1">
    <source>
        <dbReference type="SAM" id="MobiDB-lite"/>
    </source>
</evidence>
<protein>
    <submittedName>
        <fullName evidence="2">Uncharacterized protein</fullName>
    </submittedName>
</protein>
<feature type="region of interest" description="Disordered" evidence="1">
    <location>
        <begin position="29"/>
        <end position="52"/>
    </location>
</feature>
<organism evidence="2 3">
    <name type="scientific">Dibothriocephalus latus</name>
    <name type="common">Fish tapeworm</name>
    <name type="synonym">Diphyllobothrium latum</name>
    <dbReference type="NCBI Taxonomy" id="60516"/>
    <lineage>
        <taxon>Eukaryota</taxon>
        <taxon>Metazoa</taxon>
        <taxon>Spiralia</taxon>
        <taxon>Lophotrochozoa</taxon>
        <taxon>Platyhelminthes</taxon>
        <taxon>Cestoda</taxon>
        <taxon>Eucestoda</taxon>
        <taxon>Diphyllobothriidea</taxon>
        <taxon>Diphyllobothriidae</taxon>
        <taxon>Dibothriocephalus</taxon>
    </lineage>
</organism>
<proteinExistence type="predicted"/>
<dbReference type="AlphaFoldDB" id="A0A3P6QSS8"/>
<sequence>MNSNPSGWTQANNLSIKIEDIPGVQNYTASLTIEDRQPPDQSKNPEDQIEHQQDVKFTMEVDGVNQDDPPPIVVDIQGTMEVPNGEVVDTEDVMDMAISRPGGGVDLFDVQVDANSQYPGQVEQPDEAELVRSLSYVLTTNAIEEAKRVVAGATDGGGRGTQLIAEQVIGTAESSLLESVASRPPRTQSHDELSRGHSQMLLRVFTPSSHEVAPGGPRLSPDGRQIIRASSEALTVPTETSIYAKIFFRPSSEVASGYTTPHCTTVTTRSMESTGSKTMSS</sequence>
<feature type="non-terminal residue" evidence="2">
    <location>
        <position position="281"/>
    </location>
</feature>
<evidence type="ECO:0000313" key="2">
    <source>
        <dbReference type="EMBL" id="VDK49067.1"/>
    </source>
</evidence>
<name>A0A3P6QSS8_DIBLA</name>
<gene>
    <name evidence="2" type="ORF">DILT_LOCUS1702</name>
</gene>
<accession>A0A3P6QSS8</accession>
<feature type="compositionally biased region" description="Basic and acidic residues" evidence="1">
    <location>
        <begin position="33"/>
        <end position="52"/>
    </location>
</feature>
<dbReference type="EMBL" id="UYRU01013395">
    <property type="protein sequence ID" value="VDK49067.1"/>
    <property type="molecule type" value="Genomic_DNA"/>
</dbReference>
<dbReference type="OrthoDB" id="6247500at2759"/>